<protein>
    <submittedName>
        <fullName evidence="2">Uncharacterized protein</fullName>
    </submittedName>
</protein>
<name>A0ABP7CTU3_9ACTN</name>
<gene>
    <name evidence="2" type="ORF">GCM10022204_10330</name>
</gene>
<evidence type="ECO:0000313" key="2">
    <source>
        <dbReference type="EMBL" id="GAA3696254.1"/>
    </source>
</evidence>
<dbReference type="EMBL" id="BAAAYX010000002">
    <property type="protein sequence ID" value="GAA3696254.1"/>
    <property type="molecule type" value="Genomic_DNA"/>
</dbReference>
<reference evidence="3" key="1">
    <citation type="journal article" date="2019" name="Int. J. Syst. Evol. Microbiol.">
        <title>The Global Catalogue of Microorganisms (GCM) 10K type strain sequencing project: providing services to taxonomists for standard genome sequencing and annotation.</title>
        <authorList>
            <consortium name="The Broad Institute Genomics Platform"/>
            <consortium name="The Broad Institute Genome Sequencing Center for Infectious Disease"/>
            <person name="Wu L."/>
            <person name="Ma J."/>
        </authorList>
    </citation>
    <scope>NUCLEOTIDE SEQUENCE [LARGE SCALE GENOMIC DNA]</scope>
    <source>
        <strain evidence="3">JCM 16548</strain>
    </source>
</reference>
<organism evidence="2 3">
    <name type="scientific">Microlunatus aurantiacus</name>
    <dbReference type="NCBI Taxonomy" id="446786"/>
    <lineage>
        <taxon>Bacteria</taxon>
        <taxon>Bacillati</taxon>
        <taxon>Actinomycetota</taxon>
        <taxon>Actinomycetes</taxon>
        <taxon>Propionibacteriales</taxon>
        <taxon>Propionibacteriaceae</taxon>
        <taxon>Microlunatus</taxon>
    </lineage>
</organism>
<keyword evidence="1" id="KW-1133">Transmembrane helix</keyword>
<dbReference type="RefSeq" id="WP_344811195.1">
    <property type="nucleotide sequence ID" value="NZ_BAAAYX010000002.1"/>
</dbReference>
<sequence>MAVAVDLVIIAVLFVIALMLTYDRPRSWLLRRGAELAVRYGRPEHTAAWELEHAELWLMARRKQLTEDLRRIERLLLHDASMSATRQLGNRLAREQLLVSLARIPDLVPGRDRSYAYEPVAYESAAPSPALAGRASGVEVLDVSGWGR</sequence>
<comment type="caution">
    <text evidence="2">The sequence shown here is derived from an EMBL/GenBank/DDBJ whole genome shotgun (WGS) entry which is preliminary data.</text>
</comment>
<dbReference type="Proteomes" id="UP001500051">
    <property type="component" value="Unassembled WGS sequence"/>
</dbReference>
<feature type="transmembrane region" description="Helical" evidence="1">
    <location>
        <begin position="6"/>
        <end position="22"/>
    </location>
</feature>
<keyword evidence="1" id="KW-0812">Transmembrane</keyword>
<keyword evidence="1" id="KW-0472">Membrane</keyword>
<proteinExistence type="predicted"/>
<keyword evidence="3" id="KW-1185">Reference proteome</keyword>
<evidence type="ECO:0000256" key="1">
    <source>
        <dbReference type="SAM" id="Phobius"/>
    </source>
</evidence>
<evidence type="ECO:0000313" key="3">
    <source>
        <dbReference type="Proteomes" id="UP001500051"/>
    </source>
</evidence>
<accession>A0ABP7CTU3</accession>